<evidence type="ECO:0000256" key="1">
    <source>
        <dbReference type="ARBA" id="ARBA00023125"/>
    </source>
</evidence>
<dbReference type="Pfam" id="PF00440">
    <property type="entry name" value="TetR_N"/>
    <property type="match status" value="1"/>
</dbReference>
<evidence type="ECO:0000313" key="4">
    <source>
        <dbReference type="EMBL" id="POF62052.1"/>
    </source>
</evidence>
<dbReference type="PROSITE" id="PS50977">
    <property type="entry name" value="HTH_TETR_2"/>
    <property type="match status" value="1"/>
</dbReference>
<dbReference type="InterPro" id="IPR009057">
    <property type="entry name" value="Homeodomain-like_sf"/>
</dbReference>
<dbReference type="InterPro" id="IPR041479">
    <property type="entry name" value="TetR_CgmR_C"/>
</dbReference>
<dbReference type="PANTHER" id="PTHR30055">
    <property type="entry name" value="HTH-TYPE TRANSCRIPTIONAL REGULATOR RUTR"/>
    <property type="match status" value="1"/>
</dbReference>
<organism evidence="4 5">
    <name type="scientific">Novacetimonas maltaceti</name>
    <dbReference type="NCBI Taxonomy" id="1203393"/>
    <lineage>
        <taxon>Bacteria</taxon>
        <taxon>Pseudomonadati</taxon>
        <taxon>Pseudomonadota</taxon>
        <taxon>Alphaproteobacteria</taxon>
        <taxon>Acetobacterales</taxon>
        <taxon>Acetobacteraceae</taxon>
        <taxon>Novacetimonas</taxon>
    </lineage>
</organism>
<dbReference type="InterPro" id="IPR050109">
    <property type="entry name" value="HTH-type_TetR-like_transc_reg"/>
</dbReference>
<dbReference type="Pfam" id="PF17937">
    <property type="entry name" value="TetR_C_28"/>
    <property type="match status" value="1"/>
</dbReference>
<dbReference type="EMBL" id="POTC01000035">
    <property type="protein sequence ID" value="POF62052.1"/>
    <property type="molecule type" value="Genomic_DNA"/>
</dbReference>
<comment type="caution">
    <text evidence="4">The sequence shown here is derived from an EMBL/GenBank/DDBJ whole genome shotgun (WGS) entry which is preliminary data.</text>
</comment>
<dbReference type="PRINTS" id="PR00455">
    <property type="entry name" value="HTHTETR"/>
</dbReference>
<keyword evidence="5" id="KW-1185">Reference proteome</keyword>
<dbReference type="GO" id="GO:0003700">
    <property type="term" value="F:DNA-binding transcription factor activity"/>
    <property type="evidence" value="ECO:0007669"/>
    <property type="project" value="TreeGrafter"/>
</dbReference>
<dbReference type="RefSeq" id="WP_110095890.1">
    <property type="nucleotide sequence ID" value="NZ_NKUE01000008.1"/>
</dbReference>
<dbReference type="SUPFAM" id="SSF46689">
    <property type="entry name" value="Homeodomain-like"/>
    <property type="match status" value="1"/>
</dbReference>
<name>A0A2S3VZL5_9PROT</name>
<dbReference type="OrthoDB" id="9809772at2"/>
<dbReference type="PANTHER" id="PTHR30055:SF148">
    <property type="entry name" value="TETR-FAMILY TRANSCRIPTIONAL REGULATOR"/>
    <property type="match status" value="1"/>
</dbReference>
<dbReference type="InterPro" id="IPR001647">
    <property type="entry name" value="HTH_TetR"/>
</dbReference>
<gene>
    <name evidence="4" type="ORF">KMAL_23330</name>
</gene>
<evidence type="ECO:0000256" key="2">
    <source>
        <dbReference type="PROSITE-ProRule" id="PRU00335"/>
    </source>
</evidence>
<sequence>MARPKTIDREKVLECAEQVVQRSGASALTLDAVARQAGITKGGLQYCFGNKDDLIAALVERWITAFDMQAALHGGPDASPLARARAYVRVCSQIDDATRARMAGMLVTLLQSPRHLQRIRQWYAGWFGLDPATPAGAHPAEQVRIRTLLFAAEGAFFLRSLGFIDMAQAQWDSVFADIQTLLSTPAPAM</sequence>
<evidence type="ECO:0000259" key="3">
    <source>
        <dbReference type="PROSITE" id="PS50977"/>
    </source>
</evidence>
<dbReference type="GO" id="GO:0000976">
    <property type="term" value="F:transcription cis-regulatory region binding"/>
    <property type="evidence" value="ECO:0007669"/>
    <property type="project" value="TreeGrafter"/>
</dbReference>
<protein>
    <recommendedName>
        <fullName evidence="3">HTH tetR-type domain-containing protein</fullName>
    </recommendedName>
</protein>
<dbReference type="Gene3D" id="1.10.357.10">
    <property type="entry name" value="Tetracycline Repressor, domain 2"/>
    <property type="match status" value="1"/>
</dbReference>
<keyword evidence="1 2" id="KW-0238">DNA-binding</keyword>
<dbReference type="AlphaFoldDB" id="A0A2S3VZL5"/>
<evidence type="ECO:0000313" key="5">
    <source>
        <dbReference type="Proteomes" id="UP000237344"/>
    </source>
</evidence>
<proteinExistence type="predicted"/>
<feature type="DNA-binding region" description="H-T-H motif" evidence="2">
    <location>
        <begin position="29"/>
        <end position="48"/>
    </location>
</feature>
<feature type="domain" description="HTH tetR-type" evidence="3">
    <location>
        <begin position="6"/>
        <end position="66"/>
    </location>
</feature>
<dbReference type="Proteomes" id="UP000237344">
    <property type="component" value="Unassembled WGS sequence"/>
</dbReference>
<reference evidence="4 5" key="1">
    <citation type="submission" date="2018-01" db="EMBL/GenBank/DDBJ databases">
        <title>Draft Genome Sequence of Komagataeibacter maltaceti LMG 1529, a Vinegar Producing Acetic Acid Bacterium Isolated from Malt Vinegar Brewery Acetifiers.</title>
        <authorList>
            <person name="Zhang Q."/>
            <person name="Hollensteiner J."/>
            <person name="Poehlein A."/>
            <person name="Daniel R."/>
        </authorList>
    </citation>
    <scope>NUCLEOTIDE SEQUENCE [LARGE SCALE GENOMIC DNA]</scope>
    <source>
        <strain evidence="4 5">LMG 1529</strain>
    </source>
</reference>
<accession>A0A2S3VZL5</accession>